<feature type="transmembrane region" description="Helical" evidence="8">
    <location>
        <begin position="477"/>
        <end position="497"/>
    </location>
</feature>
<keyword evidence="3" id="KW-1003">Cell membrane</keyword>
<evidence type="ECO:0000256" key="6">
    <source>
        <dbReference type="ARBA" id="ARBA00022989"/>
    </source>
</evidence>
<name>A0ABZ1C8J1_9BACT</name>
<feature type="transmembrane region" description="Helical" evidence="8">
    <location>
        <begin position="296"/>
        <end position="322"/>
    </location>
</feature>
<feature type="transmembrane region" description="Helical" evidence="8">
    <location>
        <begin position="93"/>
        <end position="113"/>
    </location>
</feature>
<feature type="domain" description="ABC transmembrane type-1" evidence="9">
    <location>
        <begin position="352"/>
        <end position="548"/>
    </location>
</feature>
<feature type="transmembrane region" description="Helical" evidence="8">
    <location>
        <begin position="147"/>
        <end position="171"/>
    </location>
</feature>
<evidence type="ECO:0000313" key="11">
    <source>
        <dbReference type="Proteomes" id="UP000738431"/>
    </source>
</evidence>
<evidence type="ECO:0000313" key="10">
    <source>
        <dbReference type="EMBL" id="WRQ87940.1"/>
    </source>
</evidence>
<dbReference type="Gene3D" id="1.10.3720.10">
    <property type="entry name" value="MetI-like"/>
    <property type="match status" value="2"/>
</dbReference>
<dbReference type="EMBL" id="CP139781">
    <property type="protein sequence ID" value="WRQ87940.1"/>
    <property type="molecule type" value="Genomic_DNA"/>
</dbReference>
<feature type="transmembrane region" description="Helical" evidence="8">
    <location>
        <begin position="358"/>
        <end position="378"/>
    </location>
</feature>
<dbReference type="PANTHER" id="PTHR43357:SF4">
    <property type="entry name" value="INNER MEMBRANE ABC TRANSPORTER PERMEASE PROTEIN YDCV"/>
    <property type="match status" value="1"/>
</dbReference>
<evidence type="ECO:0000256" key="7">
    <source>
        <dbReference type="ARBA" id="ARBA00023136"/>
    </source>
</evidence>
<feature type="transmembrane region" description="Helical" evidence="8">
    <location>
        <begin position="247"/>
        <end position="270"/>
    </location>
</feature>
<feature type="transmembrane region" description="Helical" evidence="8">
    <location>
        <begin position="7"/>
        <end position="26"/>
    </location>
</feature>
<keyword evidence="4" id="KW-0997">Cell inner membrane</keyword>
<dbReference type="SUPFAM" id="SSF161098">
    <property type="entry name" value="MetI-like"/>
    <property type="match status" value="2"/>
</dbReference>
<feature type="transmembrane region" description="Helical" evidence="8">
    <location>
        <begin position="530"/>
        <end position="554"/>
    </location>
</feature>
<evidence type="ECO:0000256" key="2">
    <source>
        <dbReference type="ARBA" id="ARBA00022448"/>
    </source>
</evidence>
<evidence type="ECO:0000256" key="8">
    <source>
        <dbReference type="RuleBase" id="RU363032"/>
    </source>
</evidence>
<keyword evidence="2 8" id="KW-0813">Transport</keyword>
<proteinExistence type="inferred from homology"/>
<dbReference type="Proteomes" id="UP000738431">
    <property type="component" value="Chromosome"/>
</dbReference>
<feature type="transmembrane region" description="Helical" evidence="8">
    <location>
        <begin position="416"/>
        <end position="436"/>
    </location>
</feature>
<gene>
    <name evidence="10" type="ORF">K1X11_000870</name>
</gene>
<feature type="domain" description="ABC transmembrane type-1" evidence="9">
    <location>
        <begin position="58"/>
        <end position="266"/>
    </location>
</feature>
<feature type="transmembrane region" description="Helical" evidence="8">
    <location>
        <begin position="53"/>
        <end position="81"/>
    </location>
</feature>
<keyword evidence="5 8" id="KW-0812">Transmembrane</keyword>
<keyword evidence="11" id="KW-1185">Reference proteome</keyword>
<reference evidence="10 11" key="1">
    <citation type="submission" date="2023-12" db="EMBL/GenBank/DDBJ databases">
        <title>Description of an unclassified Opitutus bacterium of Verrucomicrobiota.</title>
        <authorList>
            <person name="Zhang D.-F."/>
        </authorList>
    </citation>
    <scope>NUCLEOTIDE SEQUENCE [LARGE SCALE GENOMIC DNA]</scope>
    <source>
        <strain evidence="10 11">WL0086</strain>
    </source>
</reference>
<organism evidence="10 11">
    <name type="scientific">Actomonas aquatica</name>
    <dbReference type="NCBI Taxonomy" id="2866162"/>
    <lineage>
        <taxon>Bacteria</taxon>
        <taxon>Pseudomonadati</taxon>
        <taxon>Verrucomicrobiota</taxon>
        <taxon>Opitutia</taxon>
        <taxon>Opitutales</taxon>
        <taxon>Opitutaceae</taxon>
        <taxon>Actomonas</taxon>
    </lineage>
</organism>
<comment type="similarity">
    <text evidence="8">Belongs to the binding-protein-dependent transport system permease family.</text>
</comment>
<comment type="subcellular location">
    <subcellularLocation>
        <location evidence="1">Cell inner membrane</location>
        <topology evidence="1">Multi-pass membrane protein</topology>
    </subcellularLocation>
    <subcellularLocation>
        <location evidence="8">Cell membrane</location>
        <topology evidence="8">Multi-pass membrane protein</topology>
    </subcellularLocation>
</comment>
<dbReference type="PANTHER" id="PTHR43357">
    <property type="entry name" value="INNER MEMBRANE ABC TRANSPORTER PERMEASE PROTEIN YDCV"/>
    <property type="match status" value="1"/>
</dbReference>
<dbReference type="InterPro" id="IPR000515">
    <property type="entry name" value="MetI-like"/>
</dbReference>
<keyword evidence="7 8" id="KW-0472">Membrane</keyword>
<dbReference type="Pfam" id="PF00528">
    <property type="entry name" value="BPD_transp_1"/>
    <property type="match status" value="2"/>
</dbReference>
<evidence type="ECO:0000256" key="4">
    <source>
        <dbReference type="ARBA" id="ARBA00022519"/>
    </source>
</evidence>
<evidence type="ECO:0000259" key="9">
    <source>
        <dbReference type="PROSITE" id="PS50928"/>
    </source>
</evidence>
<dbReference type="InterPro" id="IPR035906">
    <property type="entry name" value="MetI-like_sf"/>
</dbReference>
<dbReference type="CDD" id="cd06261">
    <property type="entry name" value="TM_PBP2"/>
    <property type="match status" value="2"/>
</dbReference>
<evidence type="ECO:0000256" key="3">
    <source>
        <dbReference type="ARBA" id="ARBA00022475"/>
    </source>
</evidence>
<feature type="transmembrane region" description="Helical" evidence="8">
    <location>
        <begin position="390"/>
        <end position="410"/>
    </location>
</feature>
<sequence>MSQGFARLVFAVTAAFFAAFFVWPILQILKGGFVDADGHLTLSYLVALLQDPVYLMGLANSFMLACATTSIAFGIAIPLAFLSDRFNFPLKAALSSVVLIPMILPPFVGAIGIKQIFGQYGALNAGIIALGLRPDGWAFDWFAANRFWGIACVQALSLYPIVYLNAVASLANIDPAMEEAAENLGCRGFRKFFKITLPLIRPGLFAGGTIVFIWAFTELGVPLIFDYPRVTSVQIFYGLKEIGGNPFPYTLVAVMLACTVALYALGKGLFGRKAHAMMAKATSTGGPRPLGGLRGWLCTGLFLAVTLAAVTPHLGVILVSFASDWYGSVLPNSFTLQNYEIALGHGLTVPAIANSLKFASISTLIDIILGIAIAYVVVRSKIRGRQILDFLSMLPLAVPGLVLAFGYLAMSQEGRFFAFLNPIENPTFLLIIAYSVRRLPYVVRSASAGFQQTSETLEEAAQNLGCPPLKATAKVTLPLIAANLIAGGLLAFAFAMLEVSDSLILAQKQAFYPITKAILELFQLLGDGKFIASALGVWAMAFLGVTIVGMSLLLGKKLGAIFRV</sequence>
<keyword evidence="6 8" id="KW-1133">Transmembrane helix</keyword>
<dbReference type="RefSeq" id="WP_221029022.1">
    <property type="nucleotide sequence ID" value="NZ_CP139781.1"/>
</dbReference>
<protein>
    <submittedName>
        <fullName evidence="10">Iron ABC transporter permease</fullName>
    </submittedName>
</protein>
<accession>A0ABZ1C8J1</accession>
<feature type="transmembrane region" description="Helical" evidence="8">
    <location>
        <begin position="192"/>
        <end position="216"/>
    </location>
</feature>
<evidence type="ECO:0000256" key="1">
    <source>
        <dbReference type="ARBA" id="ARBA00004429"/>
    </source>
</evidence>
<evidence type="ECO:0000256" key="5">
    <source>
        <dbReference type="ARBA" id="ARBA00022692"/>
    </source>
</evidence>
<dbReference type="PROSITE" id="PS50928">
    <property type="entry name" value="ABC_TM1"/>
    <property type="match status" value="2"/>
</dbReference>